<comment type="caution">
    <text evidence="1">The sequence shown here is derived from an EMBL/GenBank/DDBJ whole genome shotgun (WGS) entry which is preliminary data.</text>
</comment>
<dbReference type="Proteomes" id="UP001165368">
    <property type="component" value="Unassembled WGS sequence"/>
</dbReference>
<gene>
    <name evidence="1" type="ORF">LVY72_10745</name>
</gene>
<evidence type="ECO:0000313" key="2">
    <source>
        <dbReference type="Proteomes" id="UP001165368"/>
    </source>
</evidence>
<evidence type="ECO:0000313" key="1">
    <source>
        <dbReference type="EMBL" id="MCG2622393.1"/>
    </source>
</evidence>
<keyword evidence="2" id="KW-1185">Reference proteome</keyword>
<protein>
    <submittedName>
        <fullName evidence="1">Uncharacterized protein</fullName>
    </submittedName>
</protein>
<reference evidence="1" key="1">
    <citation type="submission" date="2022-01" db="EMBL/GenBank/DDBJ databases">
        <authorList>
            <person name="Jo J.-H."/>
            <person name="Im W.-T."/>
        </authorList>
    </citation>
    <scope>NUCLEOTIDE SEQUENCE</scope>
    <source>
        <strain evidence="1">I2-34</strain>
    </source>
</reference>
<dbReference type="EMBL" id="JAKLTQ010000006">
    <property type="protein sequence ID" value="MCG2622393.1"/>
    <property type="molecule type" value="Genomic_DNA"/>
</dbReference>
<organism evidence="1 2">
    <name type="scientific">Arthrobacter hankyongi</name>
    <dbReference type="NCBI Taxonomy" id="2904801"/>
    <lineage>
        <taxon>Bacteria</taxon>
        <taxon>Bacillati</taxon>
        <taxon>Actinomycetota</taxon>
        <taxon>Actinomycetes</taxon>
        <taxon>Micrococcales</taxon>
        <taxon>Micrococcaceae</taxon>
        <taxon>Arthrobacter</taxon>
    </lineage>
</organism>
<dbReference type="RefSeq" id="WP_237820636.1">
    <property type="nucleotide sequence ID" value="NZ_JAKLTQ010000006.1"/>
</dbReference>
<proteinExistence type="predicted"/>
<accession>A0ABS9L735</accession>
<sequence>MAGSEQLKEALSGIFDAQIPNHGDYNLVFASARLGLGTALGRWPRGYVLGYRWKPHELILAPVNVAELSAGSTPVTINMTNLSHAVRLAEKHPADYDYEVGNSTGRIFRFGVAPAGILPAGTIEQADDAEDFHNFMASLISLA</sequence>
<name>A0ABS9L735_9MICC</name>